<dbReference type="EMBL" id="FNGS01000009">
    <property type="protein sequence ID" value="SDM82848.1"/>
    <property type="molecule type" value="Genomic_DNA"/>
</dbReference>
<dbReference type="RefSeq" id="WP_093207822.1">
    <property type="nucleotide sequence ID" value="NZ_FNGS01000009.1"/>
</dbReference>
<dbReference type="PANTHER" id="PTHR38471:SF2">
    <property type="entry name" value="FOUR HELIX BUNDLE PROTEIN"/>
    <property type="match status" value="1"/>
</dbReference>
<dbReference type="Pfam" id="PF05635">
    <property type="entry name" value="23S_rRNA_IVP"/>
    <property type="match status" value="1"/>
</dbReference>
<dbReference type="PANTHER" id="PTHR38471">
    <property type="entry name" value="FOUR HELIX BUNDLE PROTEIN"/>
    <property type="match status" value="1"/>
</dbReference>
<dbReference type="InterPro" id="IPR036583">
    <property type="entry name" value="23S_rRNA_IVS_sf"/>
</dbReference>
<dbReference type="CDD" id="cd16377">
    <property type="entry name" value="23S_rRNA_IVP_like"/>
    <property type="match status" value="1"/>
</dbReference>
<dbReference type="Gene3D" id="1.20.1440.60">
    <property type="entry name" value="23S rRNA-intervening sequence"/>
    <property type="match status" value="1"/>
</dbReference>
<reference evidence="1 2" key="1">
    <citation type="submission" date="2016-10" db="EMBL/GenBank/DDBJ databases">
        <authorList>
            <person name="de Groot N.N."/>
        </authorList>
    </citation>
    <scope>NUCLEOTIDE SEQUENCE [LARGE SCALE GENOMIC DNA]</scope>
    <source>
        <strain evidence="1 2">DSM 21668</strain>
    </source>
</reference>
<dbReference type="Proteomes" id="UP000198901">
    <property type="component" value="Unassembled WGS sequence"/>
</dbReference>
<organism evidence="1 2">
    <name type="scientific">Siphonobacter aquaeclarae</name>
    <dbReference type="NCBI Taxonomy" id="563176"/>
    <lineage>
        <taxon>Bacteria</taxon>
        <taxon>Pseudomonadati</taxon>
        <taxon>Bacteroidota</taxon>
        <taxon>Cytophagia</taxon>
        <taxon>Cytophagales</taxon>
        <taxon>Cytophagaceae</taxon>
        <taxon>Siphonobacter</taxon>
    </lineage>
</organism>
<keyword evidence="2" id="KW-1185">Reference proteome</keyword>
<gene>
    <name evidence="1" type="ORF">SAMN04488090_4354</name>
</gene>
<dbReference type="OrthoDB" id="5515766at2"/>
<dbReference type="SUPFAM" id="SSF158446">
    <property type="entry name" value="IVS-encoded protein-like"/>
    <property type="match status" value="1"/>
</dbReference>
<protein>
    <submittedName>
        <fullName evidence="1">Four helix bundle protein</fullName>
    </submittedName>
</protein>
<dbReference type="AlphaFoldDB" id="A0A1G9WEC1"/>
<evidence type="ECO:0000313" key="1">
    <source>
        <dbReference type="EMBL" id="SDM82848.1"/>
    </source>
</evidence>
<dbReference type="STRING" id="563176.SAMN04488090_4354"/>
<evidence type="ECO:0000313" key="2">
    <source>
        <dbReference type="Proteomes" id="UP000198901"/>
    </source>
</evidence>
<name>A0A1G9WEC1_9BACT</name>
<accession>A0A1G9WEC1</accession>
<dbReference type="NCBIfam" id="TIGR02436">
    <property type="entry name" value="four helix bundle protein"/>
    <property type="match status" value="1"/>
</dbReference>
<dbReference type="InterPro" id="IPR012657">
    <property type="entry name" value="23S_rRNA-intervening_sequence"/>
</dbReference>
<proteinExistence type="predicted"/>
<sequence>MATVHRLEELNVWKKAREFSGIIFRLTETGALSSDFDHRRQIRRSADSVMDNIAEGFGRGSRGEFIQFLGIAKGSLTESKSQLYRALDRHYIGKDTFDSVYRDADELSGMIARFIGYLNATTIKGSKYKPLTGVSLLREPEDWSDWTTGD</sequence>